<feature type="transmembrane region" description="Helical" evidence="4">
    <location>
        <begin position="216"/>
        <end position="234"/>
    </location>
</feature>
<dbReference type="EMBL" id="JBBEGN010000010">
    <property type="protein sequence ID" value="MEJ2870019.1"/>
    <property type="molecule type" value="Genomic_DNA"/>
</dbReference>
<comment type="caution">
    <text evidence="6">The sequence shown here is derived from an EMBL/GenBank/DDBJ whole genome shotgun (WGS) entry which is preliminary data.</text>
</comment>
<evidence type="ECO:0000256" key="1">
    <source>
        <dbReference type="ARBA" id="ARBA00022679"/>
    </source>
</evidence>
<feature type="transmembrane region" description="Helical" evidence="4">
    <location>
        <begin position="273"/>
        <end position="296"/>
    </location>
</feature>
<feature type="transmembrane region" description="Helical" evidence="4">
    <location>
        <begin position="240"/>
        <end position="261"/>
    </location>
</feature>
<dbReference type="RefSeq" id="WP_337696588.1">
    <property type="nucleotide sequence ID" value="NZ_JBBEGN010000010.1"/>
</dbReference>
<organism evidence="6 7">
    <name type="scientific">Actinomycetospora aurantiaca</name>
    <dbReference type="NCBI Taxonomy" id="3129233"/>
    <lineage>
        <taxon>Bacteria</taxon>
        <taxon>Bacillati</taxon>
        <taxon>Actinomycetota</taxon>
        <taxon>Actinomycetes</taxon>
        <taxon>Pseudonocardiales</taxon>
        <taxon>Pseudonocardiaceae</taxon>
        <taxon>Actinomycetospora</taxon>
    </lineage>
</organism>
<reference evidence="6 7" key="1">
    <citation type="submission" date="2024-03" db="EMBL/GenBank/DDBJ databases">
        <title>Actinomycetospora sp. OC33-EN08, a novel actinomycete isolated from wild orchid (Aerides multiflora).</title>
        <authorList>
            <person name="Suriyachadkun C."/>
        </authorList>
    </citation>
    <scope>NUCLEOTIDE SEQUENCE [LARGE SCALE GENOMIC DNA]</scope>
    <source>
        <strain evidence="6 7">OC33-EN08</strain>
    </source>
</reference>
<proteinExistence type="predicted"/>
<evidence type="ECO:0000256" key="2">
    <source>
        <dbReference type="ARBA" id="ARBA00022777"/>
    </source>
</evidence>
<dbReference type="Gene3D" id="1.20.5.1930">
    <property type="match status" value="1"/>
</dbReference>
<evidence type="ECO:0000313" key="7">
    <source>
        <dbReference type="Proteomes" id="UP001385809"/>
    </source>
</evidence>
<dbReference type="SUPFAM" id="SSF55874">
    <property type="entry name" value="ATPase domain of HSP90 chaperone/DNA topoisomerase II/histidine kinase"/>
    <property type="match status" value="1"/>
</dbReference>
<dbReference type="InterPro" id="IPR050482">
    <property type="entry name" value="Sensor_HK_TwoCompSys"/>
</dbReference>
<dbReference type="SUPFAM" id="SSF55781">
    <property type="entry name" value="GAF domain-like"/>
    <property type="match status" value="1"/>
</dbReference>
<dbReference type="CDD" id="cd16917">
    <property type="entry name" value="HATPase_UhpB-NarQ-NarX-like"/>
    <property type="match status" value="1"/>
</dbReference>
<dbReference type="GO" id="GO:0016301">
    <property type="term" value="F:kinase activity"/>
    <property type="evidence" value="ECO:0007669"/>
    <property type="project" value="UniProtKB-KW"/>
</dbReference>
<sequence>MSSAAERRRWPWVVAGGALALSVAGAPLAVANGATAGVSDIYLGDAITGAVVPAAGALLLAHRPRDRIGWVLLSTAGLALSFFLAEWSGFGLHTAPGALPLAALAGWVSEIVWIPFLGLLTLLPLWFPTGRVPSRAWVLLQVVVLTLFVLLLVACVLHPRLEDGTPSPVTGHLPEWPTDVVRGLTTALVFSAVACLASLLVRYVRAERADRLRLRWFALAVTLAVGVTFLPGVPETVGDVLSGIATSLVAASVLAAVLGGLHGLDRVVDRSLVFAVTAAATYLLYVIVVTSAAGVLPETAGFLGVASVALAFAPARTAIGRAVDRLLHGRRSDPLAVLEAVGSRLDDPRWTDDGGARSALETVREALRVPGAAIVGPDGGVVVAVGESVTAARHEVPLRARGRVVGVLAVALRPGEQTPDARDAGVLEALGRVLAGTLDARALAADLQQAREHLVRAGEDERRRLHHDLHDGLGPVLSHAVLAIDGLRRGIGPAQADAAGADALKSTLQDAVVDLRRLVHGLRPPALDDVGLVAALGKHVDLLDGTGPVVTLEARDVPETLPAAVEVAAYRVVTEALANVTRHAGATACTVALVATAATLRIEVSDDGRGTVTTRPGGVGLASMRRRAEELGGGFDVRSAAGGTTVVATLPLHEAG</sequence>
<dbReference type="InterPro" id="IPR011712">
    <property type="entry name" value="Sig_transdc_His_kin_sub3_dim/P"/>
</dbReference>
<feature type="transmembrane region" description="Helical" evidence="4">
    <location>
        <begin position="105"/>
        <end position="126"/>
    </location>
</feature>
<evidence type="ECO:0000256" key="3">
    <source>
        <dbReference type="ARBA" id="ARBA00023012"/>
    </source>
</evidence>
<dbReference type="PANTHER" id="PTHR24421">
    <property type="entry name" value="NITRATE/NITRITE SENSOR PROTEIN NARX-RELATED"/>
    <property type="match status" value="1"/>
</dbReference>
<evidence type="ECO:0000256" key="4">
    <source>
        <dbReference type="SAM" id="Phobius"/>
    </source>
</evidence>
<name>A0ABU8MRS7_9PSEU</name>
<feature type="transmembrane region" description="Helical" evidence="4">
    <location>
        <begin position="138"/>
        <end position="161"/>
    </location>
</feature>
<feature type="transmembrane region" description="Helical" evidence="4">
    <location>
        <begin position="181"/>
        <end position="204"/>
    </location>
</feature>
<protein>
    <submittedName>
        <fullName evidence="6">Sensor histidine kinase</fullName>
    </submittedName>
</protein>
<feature type="transmembrane region" description="Helical" evidence="4">
    <location>
        <begin position="41"/>
        <end position="61"/>
    </location>
</feature>
<feature type="domain" description="Histidine kinase/HSP90-like ATPase" evidence="5">
    <location>
        <begin position="564"/>
        <end position="654"/>
    </location>
</feature>
<keyword evidence="4" id="KW-1133">Transmembrane helix</keyword>
<dbReference type="SMART" id="SM00387">
    <property type="entry name" value="HATPase_c"/>
    <property type="match status" value="1"/>
</dbReference>
<evidence type="ECO:0000313" key="6">
    <source>
        <dbReference type="EMBL" id="MEJ2870019.1"/>
    </source>
</evidence>
<feature type="transmembrane region" description="Helical" evidence="4">
    <location>
        <begin position="68"/>
        <end position="85"/>
    </location>
</feature>
<dbReference type="Gene3D" id="3.30.565.10">
    <property type="entry name" value="Histidine kinase-like ATPase, C-terminal domain"/>
    <property type="match status" value="1"/>
</dbReference>
<keyword evidence="4" id="KW-0812">Transmembrane</keyword>
<keyword evidence="7" id="KW-1185">Reference proteome</keyword>
<gene>
    <name evidence="6" type="ORF">WCD74_19785</name>
</gene>
<dbReference type="InterPro" id="IPR036890">
    <property type="entry name" value="HATPase_C_sf"/>
</dbReference>
<keyword evidence="2 6" id="KW-0418">Kinase</keyword>
<dbReference type="Proteomes" id="UP001385809">
    <property type="component" value="Unassembled WGS sequence"/>
</dbReference>
<evidence type="ECO:0000259" key="5">
    <source>
        <dbReference type="SMART" id="SM00387"/>
    </source>
</evidence>
<dbReference type="Pfam" id="PF02518">
    <property type="entry name" value="HATPase_c"/>
    <property type="match status" value="1"/>
</dbReference>
<keyword evidence="3" id="KW-0902">Two-component regulatory system</keyword>
<dbReference type="Pfam" id="PF07730">
    <property type="entry name" value="HisKA_3"/>
    <property type="match status" value="1"/>
</dbReference>
<keyword evidence="4" id="KW-0472">Membrane</keyword>
<keyword evidence="1" id="KW-0808">Transferase</keyword>
<accession>A0ABU8MRS7</accession>
<dbReference type="InterPro" id="IPR003594">
    <property type="entry name" value="HATPase_dom"/>
</dbReference>